<evidence type="ECO:0000313" key="3">
    <source>
        <dbReference type="Proteomes" id="UP000248039"/>
    </source>
</evidence>
<name>A0A2V4NSU3_9ACTN</name>
<comment type="caution">
    <text evidence="2">The sequence shown here is derived from an EMBL/GenBank/DDBJ whole genome shotgun (WGS) entry which is preliminary data.</text>
</comment>
<feature type="domain" description="Methyltransferase" evidence="1">
    <location>
        <begin position="20"/>
        <end position="110"/>
    </location>
</feature>
<keyword evidence="3" id="KW-1185">Reference proteome</keyword>
<gene>
    <name evidence="2" type="ORF">C7C46_32845</name>
</gene>
<dbReference type="EMBL" id="PYBW01000223">
    <property type="protein sequence ID" value="PYC64779.1"/>
    <property type="molecule type" value="Genomic_DNA"/>
</dbReference>
<dbReference type="PANTHER" id="PTHR42912">
    <property type="entry name" value="METHYLTRANSFERASE"/>
    <property type="match status" value="1"/>
</dbReference>
<sequence length="177" mass="18890">MDPVSRGMLAAFAELVAGPVLDAGCGPGKVTAYLAERGLDAVGVDLSPEMVAVARAAYPGVRFRQGSMAALELPDGGLGGVLAWYSTHHTPAEGLPAVYREFHRVLAPGGYLLLGGHVGDEVRYPTQGYGHSVSYEWHLIPADRQVDLLEQAGLTVTARLLQESRHLCLLARKPEHP</sequence>
<dbReference type="Pfam" id="PF13649">
    <property type="entry name" value="Methyltransf_25"/>
    <property type="match status" value="1"/>
</dbReference>
<dbReference type="InterPro" id="IPR029063">
    <property type="entry name" value="SAM-dependent_MTases_sf"/>
</dbReference>
<evidence type="ECO:0000259" key="1">
    <source>
        <dbReference type="Pfam" id="PF13649"/>
    </source>
</evidence>
<dbReference type="Proteomes" id="UP000248039">
    <property type="component" value="Unassembled WGS sequence"/>
</dbReference>
<evidence type="ECO:0000313" key="2">
    <source>
        <dbReference type="EMBL" id="PYC64779.1"/>
    </source>
</evidence>
<accession>A0A2V4NSU3</accession>
<dbReference type="SUPFAM" id="SSF53335">
    <property type="entry name" value="S-adenosyl-L-methionine-dependent methyltransferases"/>
    <property type="match status" value="1"/>
</dbReference>
<dbReference type="Gene3D" id="3.40.50.150">
    <property type="entry name" value="Vaccinia Virus protein VP39"/>
    <property type="match status" value="1"/>
</dbReference>
<dbReference type="CDD" id="cd02440">
    <property type="entry name" value="AdoMet_MTases"/>
    <property type="match status" value="1"/>
</dbReference>
<reference evidence="2 3" key="1">
    <citation type="submission" date="2018-03" db="EMBL/GenBank/DDBJ databases">
        <title>Bioinformatic expansion and discovery of thiopeptide antibiotics.</title>
        <authorList>
            <person name="Schwalen C.J."/>
            <person name="Hudson G.A."/>
            <person name="Mitchell D.A."/>
        </authorList>
    </citation>
    <scope>NUCLEOTIDE SEQUENCE [LARGE SCALE GENOMIC DNA]</scope>
    <source>
        <strain evidence="2 3">ATCC 21389</strain>
    </source>
</reference>
<dbReference type="InterPro" id="IPR041698">
    <property type="entry name" value="Methyltransf_25"/>
</dbReference>
<dbReference type="PANTHER" id="PTHR42912:SF95">
    <property type="entry name" value="METHYLTRANSFERASE TYPE 11 DOMAIN-CONTAINING PROTEIN"/>
    <property type="match status" value="1"/>
</dbReference>
<protein>
    <submittedName>
        <fullName evidence="2">SAM-dependent methyltransferase</fullName>
    </submittedName>
</protein>
<dbReference type="GO" id="GO:0032259">
    <property type="term" value="P:methylation"/>
    <property type="evidence" value="ECO:0007669"/>
    <property type="project" value="UniProtKB-KW"/>
</dbReference>
<dbReference type="InterPro" id="IPR050508">
    <property type="entry name" value="Methyltransf_Superfamily"/>
</dbReference>
<dbReference type="OrthoDB" id="9805171at2"/>
<dbReference type="AlphaFoldDB" id="A0A2V4NSU3"/>
<proteinExistence type="predicted"/>
<keyword evidence="2" id="KW-0808">Transferase</keyword>
<organism evidence="2 3">
    <name type="scientific">Streptomyces tateyamensis</name>
    <dbReference type="NCBI Taxonomy" id="565073"/>
    <lineage>
        <taxon>Bacteria</taxon>
        <taxon>Bacillati</taxon>
        <taxon>Actinomycetota</taxon>
        <taxon>Actinomycetes</taxon>
        <taxon>Kitasatosporales</taxon>
        <taxon>Streptomycetaceae</taxon>
        <taxon>Streptomyces</taxon>
    </lineage>
</organism>
<keyword evidence="2" id="KW-0489">Methyltransferase</keyword>
<dbReference type="GO" id="GO:0008168">
    <property type="term" value="F:methyltransferase activity"/>
    <property type="evidence" value="ECO:0007669"/>
    <property type="project" value="UniProtKB-KW"/>
</dbReference>